<dbReference type="AlphaFoldDB" id="A0A194QIM9"/>
<accession>A0A194QIM9</accession>
<proteinExistence type="predicted"/>
<dbReference type="PANTHER" id="PTHR13213">
    <property type="entry name" value="MYB-BINDING PROTEIN 1A FAMILY MEMBER"/>
    <property type="match status" value="1"/>
</dbReference>
<feature type="region of interest" description="Disordered" evidence="3">
    <location>
        <begin position="671"/>
        <end position="728"/>
    </location>
</feature>
<name>A0A194QIM9_PAPXU</name>
<feature type="region of interest" description="Disordered" evidence="3">
    <location>
        <begin position="1076"/>
        <end position="1124"/>
    </location>
</feature>
<dbReference type="Pfam" id="PF04931">
    <property type="entry name" value="DNA_pol_phi"/>
    <property type="match status" value="1"/>
</dbReference>
<dbReference type="PANTHER" id="PTHR13213:SF2">
    <property type="entry name" value="MYB-BINDING PROTEIN 1A"/>
    <property type="match status" value="1"/>
</dbReference>
<feature type="compositionally biased region" description="Low complexity" evidence="3">
    <location>
        <begin position="1077"/>
        <end position="1091"/>
    </location>
</feature>
<evidence type="ECO:0000256" key="1">
    <source>
        <dbReference type="ARBA" id="ARBA00004123"/>
    </source>
</evidence>
<evidence type="ECO:0000256" key="3">
    <source>
        <dbReference type="SAM" id="MobiDB-lite"/>
    </source>
</evidence>
<dbReference type="GO" id="GO:0043565">
    <property type="term" value="F:sequence-specific DNA binding"/>
    <property type="evidence" value="ECO:0007669"/>
    <property type="project" value="TreeGrafter"/>
</dbReference>
<evidence type="ECO:0000256" key="2">
    <source>
        <dbReference type="ARBA" id="ARBA00023242"/>
    </source>
</evidence>
<keyword evidence="2" id="KW-0539">Nucleus</keyword>
<dbReference type="GO" id="GO:0005730">
    <property type="term" value="C:nucleolus"/>
    <property type="evidence" value="ECO:0007669"/>
    <property type="project" value="InterPro"/>
</dbReference>
<feature type="compositionally biased region" description="Acidic residues" evidence="3">
    <location>
        <begin position="709"/>
        <end position="727"/>
    </location>
</feature>
<organism evidence="4 5">
    <name type="scientific">Papilio xuthus</name>
    <name type="common">Asian swallowtail butterfly</name>
    <dbReference type="NCBI Taxonomy" id="66420"/>
    <lineage>
        <taxon>Eukaryota</taxon>
        <taxon>Metazoa</taxon>
        <taxon>Ecdysozoa</taxon>
        <taxon>Arthropoda</taxon>
        <taxon>Hexapoda</taxon>
        <taxon>Insecta</taxon>
        <taxon>Pterygota</taxon>
        <taxon>Neoptera</taxon>
        <taxon>Endopterygota</taxon>
        <taxon>Lepidoptera</taxon>
        <taxon>Glossata</taxon>
        <taxon>Ditrysia</taxon>
        <taxon>Papilionoidea</taxon>
        <taxon>Papilionidae</taxon>
        <taxon>Papilioninae</taxon>
        <taxon>Papilio</taxon>
    </lineage>
</organism>
<dbReference type="STRING" id="66420.A0A194QIM9"/>
<dbReference type="InterPro" id="IPR007015">
    <property type="entry name" value="DNA_pol_V/MYBBP1A"/>
</dbReference>
<gene>
    <name evidence="4" type="ORF">RR46_02009</name>
</gene>
<dbReference type="Proteomes" id="UP000053268">
    <property type="component" value="Unassembled WGS sequence"/>
</dbReference>
<feature type="compositionally biased region" description="Acidic residues" evidence="3">
    <location>
        <begin position="680"/>
        <end position="700"/>
    </location>
</feature>
<evidence type="ECO:0000313" key="5">
    <source>
        <dbReference type="Proteomes" id="UP000053268"/>
    </source>
</evidence>
<sequence length="1124" mass="128168">MNEISNTKPLEVKSSLLDAFELLKANKDDVKLNGGVRIISRLMNDEGEKEIQYVLRRVVRSLGANVPDMRTGHFAMLVALLNNFEQISVTQLFELIKKELHANGSSKSEVGDVALGQILVCSAIFRSGRMLKCTEEEQKQILTTLMKASNKKSYLNTAAYILLIDFINGLDEEQFSLVVWSNIKEDFKKDLKEYNLDSLYFLLVVSTKFPKKVKVKKLLSVPEILHEDNLQIICEKLLAGIDFSSIHHPIYKEIGRQIAKSSHLVQFWVTGIDSQLTKHNRNRELVCISLLTTILQNLDDNVEVIPELLSTNFFKLFMDWFKGLQTASKIRNKRDNEDDNKIMIKNEKELLNALAKSLKSDKVTSKVRIETLKKLLFNPGEINFSEVTGTSIIKSIAADLDSDGVKKIAKLLKNVLMNTSKKTIKEDVERNWYNNERVKAAELLSFLVSHDAIKDDTEFKITNMKLLMCFGFFKIGGDETVAVSGELAGSIKSCFYRCFSSRFSNVDNLVTVLSSLCNFISTILEKEQVRAKIEKQFTSENMECWQMVTSICEKIEDADSKSKVDNVFLILLYQLGLFLFSEPAHVKVARSSIKELKSCYEHYRKANKQKKQDISNDEPEWIEVLVEVLLSILSIESSVLRSVVQCVFRLLWEYLTPSSIGQIVSVIDPESEANPLTVDSESDDDDKDESDDNNSDNDDENTSKKNGESEDSDNSDSDVDDNDDDEDMKIPDQLRMAVQKALGSAAPETDTESIDADAINEEEGKKLDDALAEAFKQFQQGKNKKSKKDRKDKKALSDFRVRVLDLIDIYLEKDPAMDVCLAMIAPLTRCLEFCMQDNQLIELENRVRKTIKNLCKIRKFSSTQDVTVDILSDCLKSIIDKGGRSHFMFQALGDVVTFFATFIIHCSLKVTVNTPKKKKPTMLLDIFKDALQNYFRNRNCLLPIIFFHNILQTEWDNTYDLVTIILENIFNKDVRHFRRNEGIELLSGFYRALNRNKPCTETLLTKLNNIESEFEKQLSTIVTLEEFKVKTNFVTLLKKLINTMKGFHESSQIKTNLNFQTLLNLVTQIKTTGKCENVNNQANKNPQNNQKSGKKKKNKRKQSQNRLTEPPTKKVKNDVNGTVK</sequence>
<evidence type="ECO:0000313" key="4">
    <source>
        <dbReference type="EMBL" id="KPJ05254.1"/>
    </source>
</evidence>
<dbReference type="GO" id="GO:0003723">
    <property type="term" value="F:RNA binding"/>
    <property type="evidence" value="ECO:0007669"/>
    <property type="project" value="TreeGrafter"/>
</dbReference>
<feature type="compositionally biased region" description="Basic residues" evidence="3">
    <location>
        <begin position="1092"/>
        <end position="1103"/>
    </location>
</feature>
<dbReference type="EMBL" id="KQ458756">
    <property type="protein sequence ID" value="KPJ05254.1"/>
    <property type="molecule type" value="Genomic_DNA"/>
</dbReference>
<dbReference type="GO" id="GO:0003714">
    <property type="term" value="F:transcription corepressor activity"/>
    <property type="evidence" value="ECO:0007669"/>
    <property type="project" value="TreeGrafter"/>
</dbReference>
<keyword evidence="5" id="KW-1185">Reference proteome</keyword>
<comment type="subcellular location">
    <subcellularLocation>
        <location evidence="1">Nucleus</location>
    </subcellularLocation>
</comment>
<reference evidence="4 5" key="1">
    <citation type="journal article" date="2015" name="Nat. Commun.">
        <title>Outbred genome sequencing and CRISPR/Cas9 gene editing in butterflies.</title>
        <authorList>
            <person name="Li X."/>
            <person name="Fan D."/>
            <person name="Zhang W."/>
            <person name="Liu G."/>
            <person name="Zhang L."/>
            <person name="Zhao L."/>
            <person name="Fang X."/>
            <person name="Chen L."/>
            <person name="Dong Y."/>
            <person name="Chen Y."/>
            <person name="Ding Y."/>
            <person name="Zhao R."/>
            <person name="Feng M."/>
            <person name="Zhu Y."/>
            <person name="Feng Y."/>
            <person name="Jiang X."/>
            <person name="Zhu D."/>
            <person name="Xiang H."/>
            <person name="Feng X."/>
            <person name="Li S."/>
            <person name="Wang J."/>
            <person name="Zhang G."/>
            <person name="Kronforst M.R."/>
            <person name="Wang W."/>
        </authorList>
    </citation>
    <scope>NUCLEOTIDE SEQUENCE [LARGE SCALE GENOMIC DNA]</scope>
    <source>
        <strain evidence="4">Ya'a_city_454_Px</strain>
        <tissue evidence="4">Whole body</tissue>
    </source>
</reference>
<protein>
    <submittedName>
        <fullName evidence="4">Myb-binding protein 1A</fullName>
    </submittedName>
</protein>